<dbReference type="Proteomes" id="UP000010469">
    <property type="component" value="Chromosome"/>
</dbReference>
<dbReference type="InterPro" id="IPR027417">
    <property type="entry name" value="P-loop_NTPase"/>
</dbReference>
<dbReference type="PRINTS" id="PR00326">
    <property type="entry name" value="GTP1OBG"/>
</dbReference>
<keyword evidence="1 6" id="KW-0479">Metal-binding</keyword>
<dbReference type="InterPro" id="IPR030394">
    <property type="entry name" value="G_HFLX_dom"/>
</dbReference>
<dbReference type="STRING" id="1056495.Calag_1285"/>
<dbReference type="Gene3D" id="3.40.50.300">
    <property type="entry name" value="P-loop containing nucleotide triphosphate hydrolases"/>
    <property type="match status" value="1"/>
</dbReference>
<dbReference type="NCBIfam" id="TIGR00231">
    <property type="entry name" value="small_GTP"/>
    <property type="match status" value="1"/>
</dbReference>
<dbReference type="Pfam" id="PF01926">
    <property type="entry name" value="MMR_HSR1"/>
    <property type="match status" value="1"/>
</dbReference>
<dbReference type="SUPFAM" id="SSF52540">
    <property type="entry name" value="P-loop containing nucleoside triphosphate hydrolases"/>
    <property type="match status" value="1"/>
</dbReference>
<keyword evidence="3 6" id="KW-0460">Magnesium</keyword>
<proteinExistence type="predicted"/>
<evidence type="ECO:0000313" key="9">
    <source>
        <dbReference type="Proteomes" id="UP000010469"/>
    </source>
</evidence>
<dbReference type="eggNOG" id="arCOG00353">
    <property type="taxonomic scope" value="Archaea"/>
</dbReference>
<dbReference type="GO" id="GO:0046872">
    <property type="term" value="F:metal ion binding"/>
    <property type="evidence" value="ECO:0007669"/>
    <property type="project" value="UniProtKB-KW"/>
</dbReference>
<dbReference type="OrthoDB" id="10150at2157"/>
<feature type="binding site" evidence="5">
    <location>
        <begin position="238"/>
        <end position="241"/>
    </location>
    <ligand>
        <name>GTP</name>
        <dbReference type="ChEBI" id="CHEBI:37565"/>
    </ligand>
</feature>
<keyword evidence="9" id="KW-1185">Reference proteome</keyword>
<protein>
    <submittedName>
        <fullName evidence="8">GTP-binding protein HflX</fullName>
    </submittedName>
</protein>
<dbReference type="RefSeq" id="WP_015232896.1">
    <property type="nucleotide sequence ID" value="NC_019791.1"/>
</dbReference>
<dbReference type="FunCoup" id="L0AC38">
    <property type="interactions" value="64"/>
</dbReference>
<organism evidence="8 9">
    <name type="scientific">Caldisphaera lagunensis (strain DSM 15908 / JCM 11604 / ANMR 0165 / IC-154)</name>
    <dbReference type="NCBI Taxonomy" id="1056495"/>
    <lineage>
        <taxon>Archaea</taxon>
        <taxon>Thermoproteota</taxon>
        <taxon>Thermoprotei</taxon>
        <taxon>Acidilobales</taxon>
        <taxon>Caldisphaeraceae</taxon>
        <taxon>Caldisphaera</taxon>
    </lineage>
</organism>
<dbReference type="InterPro" id="IPR016496">
    <property type="entry name" value="GTPase_HflX"/>
</dbReference>
<dbReference type="InterPro" id="IPR042108">
    <property type="entry name" value="GTPase_HflX_N_sf"/>
</dbReference>
<dbReference type="NCBIfam" id="TIGR03156">
    <property type="entry name" value="GTP_HflX"/>
    <property type="match status" value="1"/>
</dbReference>
<dbReference type="Pfam" id="PF16360">
    <property type="entry name" value="GTP-bdg_M"/>
    <property type="match status" value="1"/>
</dbReference>
<dbReference type="GO" id="GO:0005525">
    <property type="term" value="F:GTP binding"/>
    <property type="evidence" value="ECO:0007669"/>
    <property type="project" value="UniProtKB-KW"/>
</dbReference>
<accession>L0AC38</accession>
<dbReference type="InterPro" id="IPR032305">
    <property type="entry name" value="GTP-bd_M"/>
</dbReference>
<dbReference type="GO" id="GO:0043022">
    <property type="term" value="F:ribosome binding"/>
    <property type="evidence" value="ECO:0007669"/>
    <property type="project" value="TreeGrafter"/>
</dbReference>
<feature type="binding site" evidence="5">
    <location>
        <begin position="192"/>
        <end position="199"/>
    </location>
    <ligand>
        <name>GTP</name>
        <dbReference type="ChEBI" id="CHEBI:37565"/>
    </ligand>
</feature>
<dbReference type="GeneID" id="14212545"/>
<dbReference type="InterPro" id="IPR005225">
    <property type="entry name" value="Small_GTP-bd"/>
</dbReference>
<comment type="cofactor">
    <cofactor evidence="6">
        <name>Mg(2+)</name>
        <dbReference type="ChEBI" id="CHEBI:18420"/>
    </cofactor>
</comment>
<evidence type="ECO:0000256" key="2">
    <source>
        <dbReference type="ARBA" id="ARBA00022741"/>
    </source>
</evidence>
<evidence type="ECO:0000256" key="6">
    <source>
        <dbReference type="PIRSR" id="PIRSR006809-2"/>
    </source>
</evidence>
<dbReference type="Pfam" id="PF13167">
    <property type="entry name" value="GTP-bdg_N"/>
    <property type="match status" value="1"/>
</dbReference>
<dbReference type="InParanoid" id="L0AC38"/>
<name>L0AC38_CALLD</name>
<dbReference type="GO" id="GO:0005737">
    <property type="term" value="C:cytoplasm"/>
    <property type="evidence" value="ECO:0007669"/>
    <property type="project" value="TreeGrafter"/>
</dbReference>
<evidence type="ECO:0000259" key="7">
    <source>
        <dbReference type="PROSITE" id="PS51705"/>
    </source>
</evidence>
<reference evidence="9" key="1">
    <citation type="submission" date="2012-03" db="EMBL/GenBank/DDBJ databases">
        <title>Complete genome of Caldisphaera lagunensis DSM 15908.</title>
        <authorList>
            <person name="Lucas S."/>
            <person name="Copeland A."/>
            <person name="Lapidus A."/>
            <person name="Glavina del Rio T."/>
            <person name="Dalin E."/>
            <person name="Tice H."/>
            <person name="Bruce D."/>
            <person name="Goodwin L."/>
            <person name="Pitluck S."/>
            <person name="Peters L."/>
            <person name="Mikhailova N."/>
            <person name="Teshima H."/>
            <person name="Kyrpides N."/>
            <person name="Mavromatis K."/>
            <person name="Ivanova N."/>
            <person name="Brettin T."/>
            <person name="Detter J.C."/>
            <person name="Han C."/>
            <person name="Larimer F."/>
            <person name="Land M."/>
            <person name="Hauser L."/>
            <person name="Markowitz V."/>
            <person name="Cheng J.-F."/>
            <person name="Hugenholtz P."/>
            <person name="Woyke T."/>
            <person name="Wu D."/>
            <person name="Spring S."/>
            <person name="Schroeder M."/>
            <person name="Brambilla E."/>
            <person name="Klenk H.-P."/>
            <person name="Eisen J.A."/>
        </authorList>
    </citation>
    <scope>NUCLEOTIDE SEQUENCE [LARGE SCALE GENOMIC DNA]</scope>
    <source>
        <strain evidence="9">DSM 15908 / JCM 11604 / IC-154</strain>
    </source>
</reference>
<feature type="binding site" evidence="6">
    <location>
        <position position="199"/>
    </location>
    <ligand>
        <name>Mg(2+)</name>
        <dbReference type="ChEBI" id="CHEBI:18420"/>
    </ligand>
</feature>
<dbReference type="PANTHER" id="PTHR10229:SF8">
    <property type="entry name" value="GTPASE HFLX"/>
    <property type="match status" value="1"/>
</dbReference>
<feature type="binding site" evidence="5">
    <location>
        <begin position="306"/>
        <end position="309"/>
    </location>
    <ligand>
        <name>GTP</name>
        <dbReference type="ChEBI" id="CHEBI:37565"/>
    </ligand>
</feature>
<evidence type="ECO:0000313" key="8">
    <source>
        <dbReference type="EMBL" id="AFZ70999.1"/>
    </source>
</evidence>
<feature type="binding site" evidence="5">
    <location>
        <begin position="336"/>
        <end position="338"/>
    </location>
    <ligand>
        <name>GTP</name>
        <dbReference type="ChEBI" id="CHEBI:37565"/>
    </ligand>
</feature>
<dbReference type="PANTHER" id="PTHR10229">
    <property type="entry name" value="GTP-BINDING PROTEIN HFLX"/>
    <property type="match status" value="1"/>
</dbReference>
<evidence type="ECO:0000256" key="1">
    <source>
        <dbReference type="ARBA" id="ARBA00022723"/>
    </source>
</evidence>
<dbReference type="PROSITE" id="PS51705">
    <property type="entry name" value="G_HFLX"/>
    <property type="match status" value="1"/>
</dbReference>
<evidence type="ECO:0000256" key="4">
    <source>
        <dbReference type="ARBA" id="ARBA00023134"/>
    </source>
</evidence>
<dbReference type="PIRSF" id="PIRSF006809">
    <property type="entry name" value="GTP-binding_hflX_prd"/>
    <property type="match status" value="1"/>
</dbReference>
<sequence length="360" mass="41214">MELNKTKNAFLILSSKFYNHFEEALILANTAGYEIVGTKRFRGGKRITDGLIEIVKNNKKELDFDTVIYYGDIEPSSVFKLEKETKIRVLDRVQLILEIFALHAGSKEALLQIEMARIRHDLPIIREYIRRTKLGELPGFLGPGRYGIDTYKKQLTSRLSKIKRDLEDLRITEQERLKRRKELGMINIPIVGYASAGKTSLFNIITGESKPVGPEYFTTLFPKHKTINYNGLKLAFVDTVGFIRDVPPEVIEAFYSTLEEVTISDIIVFVIDITENENDIKEKILAGTDILKKLNALNKPIIFALNKIDEIDKIKIYDKIEFVKKTFPNDKMVLISAKKNIGIDALLNEIINITKNLNIY</sequence>
<dbReference type="Gene3D" id="3.40.50.11060">
    <property type="entry name" value="GTPase HflX, N-terminal domain"/>
    <property type="match status" value="1"/>
</dbReference>
<keyword evidence="4 5" id="KW-0342">GTP-binding</keyword>
<gene>
    <name evidence="8" type="ordered locus">Calag_1285</name>
</gene>
<dbReference type="Gene3D" id="6.10.250.2860">
    <property type="match status" value="1"/>
</dbReference>
<dbReference type="InterPro" id="IPR006073">
    <property type="entry name" value="GTP-bd"/>
</dbReference>
<dbReference type="AlphaFoldDB" id="L0AC38"/>
<dbReference type="InterPro" id="IPR025121">
    <property type="entry name" value="GTPase_HflX_N"/>
</dbReference>
<feature type="binding site" evidence="6">
    <location>
        <position position="219"/>
    </location>
    <ligand>
        <name>Mg(2+)</name>
        <dbReference type="ChEBI" id="CHEBI:18420"/>
    </ligand>
</feature>
<dbReference type="EMBL" id="CP003378">
    <property type="protein sequence ID" value="AFZ70999.1"/>
    <property type="molecule type" value="Genomic_DNA"/>
</dbReference>
<dbReference type="HOGENOM" id="CLU_019597_2_0_2"/>
<keyword evidence="2 5" id="KW-0547">Nucleotide-binding</keyword>
<evidence type="ECO:0000256" key="3">
    <source>
        <dbReference type="ARBA" id="ARBA00022842"/>
    </source>
</evidence>
<dbReference type="KEGG" id="clg:Calag_1285"/>
<evidence type="ECO:0000256" key="5">
    <source>
        <dbReference type="PIRSR" id="PIRSR006809-1"/>
    </source>
</evidence>
<feature type="domain" description="Hflx-type G" evidence="7">
    <location>
        <begin position="186"/>
        <end position="358"/>
    </location>
</feature>